<protein>
    <submittedName>
        <fullName evidence="1">Uncharacterized protein</fullName>
    </submittedName>
</protein>
<sequence>MHDGRSSAKGSVPTPKPIKYRLACDRCQRSKIRCDQERPACRRCTHKGMECVYSPARRAGRPRTRNDANSNKSSFSAESSQSASQTRRPTPAGEHCINIPATRWGPPLSPPGTTGSTSDDCTSSNAAIIPGLAPPIQLLSPDDMRFSHDPQPDDYFLHGLLDLTDSDGSGPTQTADCDYDMFSDFDLSPDLLAPTFSSAPAPAPWEPAQPPSPHAQHHQSPHQPAHHLATIPPAPITTPDNCTPSPSPTPSAHPCHCTTTLLAHLSPAPSPPPTALLASKALLARCRAALACPNACRTRASTALLVCSCVDRALSPLMGDASLWASPTGSDKGVLCGEDDGAPLRCGGLAIGGAERRAAVRTLVVRRMVEGLEVLGGLRGALVEGGGGGGCAWALCADLVGEFAGKVAERVEAVRAQM</sequence>
<reference evidence="1" key="1">
    <citation type="submission" date="2024-09" db="EMBL/GenBank/DDBJ databases">
        <title>Draft Genome Sequences of Neofusicoccum parvum.</title>
        <authorList>
            <person name="Ashida A."/>
            <person name="Camagna M."/>
            <person name="Tanaka A."/>
            <person name="Takemoto D."/>
        </authorList>
    </citation>
    <scope>NUCLEOTIDE SEQUENCE</scope>
    <source>
        <strain evidence="1">PPO83</strain>
    </source>
</reference>
<comment type="caution">
    <text evidence="1">The sequence shown here is derived from an EMBL/GenBank/DDBJ whole genome shotgun (WGS) entry which is preliminary data.</text>
</comment>
<name>A0ACB5SPT6_9PEZI</name>
<gene>
    <name evidence="1" type="primary">g6558</name>
    <name evidence="1" type="ORF">NpPPO83_00006558</name>
</gene>
<proteinExistence type="predicted"/>
<keyword evidence="2" id="KW-1185">Reference proteome</keyword>
<evidence type="ECO:0000313" key="2">
    <source>
        <dbReference type="Proteomes" id="UP001165186"/>
    </source>
</evidence>
<dbReference type="Proteomes" id="UP001165186">
    <property type="component" value="Unassembled WGS sequence"/>
</dbReference>
<accession>A0ACB5SPT6</accession>
<dbReference type="EMBL" id="BSXG01000176">
    <property type="protein sequence ID" value="GME51528.1"/>
    <property type="molecule type" value="Genomic_DNA"/>
</dbReference>
<organism evidence="1 2">
    <name type="scientific">Neofusicoccum parvum</name>
    <dbReference type="NCBI Taxonomy" id="310453"/>
    <lineage>
        <taxon>Eukaryota</taxon>
        <taxon>Fungi</taxon>
        <taxon>Dikarya</taxon>
        <taxon>Ascomycota</taxon>
        <taxon>Pezizomycotina</taxon>
        <taxon>Dothideomycetes</taxon>
        <taxon>Dothideomycetes incertae sedis</taxon>
        <taxon>Botryosphaeriales</taxon>
        <taxon>Botryosphaeriaceae</taxon>
        <taxon>Neofusicoccum</taxon>
    </lineage>
</organism>
<evidence type="ECO:0000313" key="1">
    <source>
        <dbReference type="EMBL" id="GME51528.1"/>
    </source>
</evidence>